<dbReference type="Pfam" id="PF07883">
    <property type="entry name" value="Cupin_2"/>
    <property type="match status" value="1"/>
</dbReference>
<gene>
    <name evidence="3" type="ORF">SAMN05428953_11666</name>
</gene>
<dbReference type="InterPro" id="IPR011051">
    <property type="entry name" value="RmlC_Cupin_sf"/>
</dbReference>
<dbReference type="Proteomes" id="UP000198894">
    <property type="component" value="Unassembled WGS sequence"/>
</dbReference>
<name>A0A1G9CH28_9HYPH</name>
<keyword evidence="4" id="KW-1185">Reference proteome</keyword>
<evidence type="ECO:0000313" key="4">
    <source>
        <dbReference type="Proteomes" id="UP000198894"/>
    </source>
</evidence>
<reference evidence="4" key="1">
    <citation type="submission" date="2016-10" db="EMBL/GenBank/DDBJ databases">
        <authorList>
            <person name="Varghese N."/>
            <person name="Submissions S."/>
        </authorList>
    </citation>
    <scope>NUCLEOTIDE SEQUENCE [LARGE SCALE GENOMIC DNA]</scope>
    <source>
        <strain evidence="4">CGMCC 1.11022</strain>
    </source>
</reference>
<evidence type="ECO:0000259" key="2">
    <source>
        <dbReference type="Pfam" id="PF07883"/>
    </source>
</evidence>
<evidence type="ECO:0000313" key="3">
    <source>
        <dbReference type="EMBL" id="SDK50959.1"/>
    </source>
</evidence>
<feature type="domain" description="Cupin type-2" evidence="2">
    <location>
        <begin position="97"/>
        <end position="166"/>
    </location>
</feature>
<sequence length="213" mass="22322">MPSSAATRSISALLLRKLPLTAARTTAARTSPILPAGLSPGERPEPRRRSTTDAKAKAAESFVREPAAGSTLNVLGITHIYKATGAETAGSFSLWESVVPPGAATPPHTHAREDEAFYVLSGELVIEFESDSAPHRVAPGGFFFGARGRRHSIRNDADKAARVLVFCAPSCGLDQMFAEMDAATAAGTPEMAKVVAIAAKYGVTIEAPADPPR</sequence>
<dbReference type="InterPro" id="IPR053146">
    <property type="entry name" value="QDO-like"/>
</dbReference>
<dbReference type="InterPro" id="IPR013096">
    <property type="entry name" value="Cupin_2"/>
</dbReference>
<organism evidence="3 4">
    <name type="scientific">Mesorhizobium muleiense</name>
    <dbReference type="NCBI Taxonomy" id="1004279"/>
    <lineage>
        <taxon>Bacteria</taxon>
        <taxon>Pseudomonadati</taxon>
        <taxon>Pseudomonadota</taxon>
        <taxon>Alphaproteobacteria</taxon>
        <taxon>Hyphomicrobiales</taxon>
        <taxon>Phyllobacteriaceae</taxon>
        <taxon>Mesorhizobium</taxon>
    </lineage>
</organism>
<protein>
    <submittedName>
        <fullName evidence="3">Cupin domain-containing protein</fullName>
    </submittedName>
</protein>
<feature type="region of interest" description="Disordered" evidence="1">
    <location>
        <begin position="29"/>
        <end position="53"/>
    </location>
</feature>
<proteinExistence type="predicted"/>
<dbReference type="Gene3D" id="2.60.120.10">
    <property type="entry name" value="Jelly Rolls"/>
    <property type="match status" value="1"/>
</dbReference>
<dbReference type="AlphaFoldDB" id="A0A1G9CH28"/>
<accession>A0A1G9CH28</accession>
<dbReference type="InterPro" id="IPR014710">
    <property type="entry name" value="RmlC-like_jellyroll"/>
</dbReference>
<dbReference type="PANTHER" id="PTHR36440:SF1">
    <property type="entry name" value="PUTATIVE (AFU_ORTHOLOGUE AFUA_8G07350)-RELATED"/>
    <property type="match status" value="1"/>
</dbReference>
<dbReference type="PANTHER" id="PTHR36440">
    <property type="entry name" value="PUTATIVE (AFU_ORTHOLOGUE AFUA_8G07350)-RELATED"/>
    <property type="match status" value="1"/>
</dbReference>
<dbReference type="EMBL" id="FNEE01000016">
    <property type="protein sequence ID" value="SDK50959.1"/>
    <property type="molecule type" value="Genomic_DNA"/>
</dbReference>
<evidence type="ECO:0000256" key="1">
    <source>
        <dbReference type="SAM" id="MobiDB-lite"/>
    </source>
</evidence>
<dbReference type="SUPFAM" id="SSF51182">
    <property type="entry name" value="RmlC-like cupins"/>
    <property type="match status" value="1"/>
</dbReference>
<feature type="compositionally biased region" description="Basic and acidic residues" evidence="1">
    <location>
        <begin position="42"/>
        <end position="53"/>
    </location>
</feature>